<evidence type="ECO:0000313" key="10">
    <source>
        <dbReference type="Proteomes" id="UP000032420"/>
    </source>
</evidence>
<keyword evidence="10" id="KW-1185">Reference proteome</keyword>
<dbReference type="InterPro" id="IPR022675">
    <property type="entry name" value="G6P_DH_C"/>
</dbReference>
<evidence type="ECO:0000259" key="8">
    <source>
        <dbReference type="Pfam" id="PF02781"/>
    </source>
</evidence>
<keyword evidence="2 6" id="KW-0313">Glucose metabolism</keyword>
<feature type="binding site" evidence="6">
    <location>
        <position position="233"/>
    </location>
    <ligand>
        <name>substrate</name>
    </ligand>
</feature>
<dbReference type="PANTHER" id="PTHR23429:SF0">
    <property type="entry name" value="GLUCOSE-6-PHOSPHATE 1-DEHYDROGENASE"/>
    <property type="match status" value="1"/>
</dbReference>
<feature type="binding site" evidence="6">
    <location>
        <begin position="90"/>
        <end position="91"/>
    </location>
    <ligand>
        <name>NADP(+)</name>
        <dbReference type="ChEBI" id="CHEBI:58349"/>
    </ligand>
</feature>
<evidence type="ECO:0000256" key="2">
    <source>
        <dbReference type="ARBA" id="ARBA00022526"/>
    </source>
</evidence>
<dbReference type="GO" id="GO:0005829">
    <property type="term" value="C:cytosol"/>
    <property type="evidence" value="ECO:0007669"/>
    <property type="project" value="TreeGrafter"/>
</dbReference>
<dbReference type="AlphaFoldDB" id="A0A078KDQ3"/>
<evidence type="ECO:0000256" key="4">
    <source>
        <dbReference type="ARBA" id="ARBA00023002"/>
    </source>
</evidence>
<comment type="function">
    <text evidence="6">Catalyzes the oxidation of glucose 6-phosphate to 6-phosphogluconolactone.</text>
</comment>
<dbReference type="EMBL" id="LM655252">
    <property type="protein sequence ID" value="CDZ16333.1"/>
    <property type="molecule type" value="Genomic_DNA"/>
</dbReference>
<feature type="binding site" evidence="6">
    <location>
        <position position="47"/>
    </location>
    <ligand>
        <name>NADP(+)</name>
        <dbReference type="ChEBI" id="CHEBI:58349"/>
    </ligand>
</feature>
<dbReference type="KEGG" id="eme:CEM_061"/>
<gene>
    <name evidence="6 9" type="primary">zwf</name>
    <name evidence="9" type="ORF">CEM_061</name>
</gene>
<dbReference type="HOGENOM" id="CLU_013524_5_0_6"/>
<feature type="domain" description="Glucose-6-phosphate dehydrogenase NAD-binding" evidence="7">
    <location>
        <begin position="11"/>
        <end position="185"/>
    </location>
</feature>
<comment type="caution">
    <text evidence="6">Lacks conserved residue(s) required for the propagation of feature annotation.</text>
</comment>
<dbReference type="Proteomes" id="UP000032420">
    <property type="component" value="Chromosome I"/>
</dbReference>
<accession>A0A078KDQ3</accession>
<dbReference type="GO" id="GO:0004345">
    <property type="term" value="F:glucose-6-phosphate dehydrogenase activity"/>
    <property type="evidence" value="ECO:0007669"/>
    <property type="project" value="UniProtKB-UniRule"/>
</dbReference>
<feature type="active site" description="Proton acceptor" evidence="6">
    <location>
        <position position="238"/>
    </location>
</feature>
<dbReference type="PATRIC" id="fig|1495769.3.peg.55"/>
<feature type="binding site" evidence="6">
    <location>
        <position position="176"/>
    </location>
    <ligand>
        <name>substrate</name>
    </ligand>
</feature>
<comment type="pathway">
    <text evidence="1 6">Carbohydrate degradation; pentose phosphate pathway; D-ribulose 5-phosphate from D-glucose 6-phosphate (oxidative stage): step 1/3.</text>
</comment>
<dbReference type="NCBIfam" id="TIGR00871">
    <property type="entry name" value="zwf"/>
    <property type="match status" value="1"/>
</dbReference>
<feature type="domain" description="Glucose-6-phosphate dehydrogenase C-terminal" evidence="8">
    <location>
        <begin position="187"/>
        <end position="484"/>
    </location>
</feature>
<dbReference type="Gene3D" id="3.40.50.720">
    <property type="entry name" value="NAD(P)-binding Rossmann-like Domain"/>
    <property type="match status" value="1"/>
</dbReference>
<feature type="binding site" evidence="6">
    <location>
        <position position="214"/>
    </location>
    <ligand>
        <name>substrate</name>
    </ligand>
</feature>
<evidence type="ECO:0000256" key="5">
    <source>
        <dbReference type="ARBA" id="ARBA00023277"/>
    </source>
</evidence>
<feature type="binding site" evidence="6">
    <location>
        <position position="338"/>
    </location>
    <ligand>
        <name>substrate</name>
    </ligand>
</feature>
<reference evidence="10" key="1">
    <citation type="submission" date="2014-07" db="EMBL/GenBank/DDBJ databases">
        <authorList>
            <person name="Santos-Garcia D."/>
        </authorList>
    </citation>
    <scope>NUCLEOTIDE SEQUENCE [LARGE SCALE GENOMIC DNA]</scope>
</reference>
<evidence type="ECO:0000313" key="9">
    <source>
        <dbReference type="EMBL" id="CDZ16333.1"/>
    </source>
</evidence>
<dbReference type="InterPro" id="IPR001282">
    <property type="entry name" value="G6P_DH"/>
</dbReference>
<organism evidence="9 10">
    <name type="scientific">Candidatus Johnevansia muelleri</name>
    <dbReference type="NCBI Taxonomy" id="1495769"/>
    <lineage>
        <taxon>Bacteria</taxon>
        <taxon>Pseudomonadati</taxon>
        <taxon>Pseudomonadota</taxon>
        <taxon>Gammaproteobacteria</taxon>
        <taxon>Candidatus Johnevansiales</taxon>
        <taxon>Candidatus Johnevansiaceae</taxon>
        <taxon>Candidatus Johnevansia</taxon>
    </lineage>
</organism>
<dbReference type="Pfam" id="PF00479">
    <property type="entry name" value="G6PD_N"/>
    <property type="match status" value="1"/>
</dbReference>
<dbReference type="HAMAP" id="MF_00966">
    <property type="entry name" value="G6PD"/>
    <property type="match status" value="1"/>
</dbReference>
<dbReference type="Pfam" id="PF02781">
    <property type="entry name" value="G6PD_C"/>
    <property type="match status" value="1"/>
</dbReference>
<evidence type="ECO:0000256" key="6">
    <source>
        <dbReference type="HAMAP-Rule" id="MF_00966"/>
    </source>
</evidence>
<proteinExistence type="inferred from homology"/>
<keyword evidence="5 6" id="KW-0119">Carbohydrate metabolism</keyword>
<dbReference type="SUPFAM" id="SSF51735">
    <property type="entry name" value="NAD(P)-binding Rossmann-fold domains"/>
    <property type="match status" value="1"/>
</dbReference>
<dbReference type="PRINTS" id="PR00079">
    <property type="entry name" value="G6PDHDRGNASE"/>
</dbReference>
<dbReference type="GO" id="GO:0006006">
    <property type="term" value="P:glucose metabolic process"/>
    <property type="evidence" value="ECO:0007669"/>
    <property type="project" value="UniProtKB-KW"/>
</dbReference>
<dbReference type="SUPFAM" id="SSF55347">
    <property type="entry name" value="Glyceraldehyde-3-phosphate dehydrogenase-like, C-terminal domain"/>
    <property type="match status" value="1"/>
</dbReference>
<comment type="similarity">
    <text evidence="6">Belongs to the glucose-6-phosphate dehydrogenase family.</text>
</comment>
<dbReference type="InterPro" id="IPR022674">
    <property type="entry name" value="G6P_DH_NAD-bd"/>
</dbReference>
<dbReference type="InterPro" id="IPR036291">
    <property type="entry name" value="NAD(P)-bd_dom_sf"/>
</dbReference>
<sequence length="489" mass="57500">MSKFSAINLLLFGAMGDLALRKIYPALYHLDLECLLADNTRILCLARKEMFIDIFKIKIIDSLKKYVEKKYIYDKYITKFINKFFYIEIDFLNFFYYKKIYIWIKERDELPNIIYLSVPSNLFGIICDNLNVSGCIKKDSRVVVEKPIGSNFETSIKINNIIGKFFEEKNIYRIDHYLGKYTVQNILALRFANPVFYNQWNRKYISHVEITVAESVGIEGRWSYFDHAGQLRDMVQNHIMQLLCIITMEPPRTIDANSIRDEKVKVLKALRTIEGKLLFSNVVYGQYTNGICENKKVPGYNEEKEANIFSKTETFVALKTEILNCRWAGVPFYLRTGKRMPKKLSQIVIHFRKKAYEVFNTNGKLYSNKLIIRLQPNEGISLEIINKDSLFSEKGINWCGYMNIDFNSKYNRIPDAYENLFLEIIKGNQYLFVRRDEVEYSWRWIDKIIYGLKKCISQPEYYSAGSWGPNSSITMIHNSGHTWEDCSLY</sequence>
<comment type="catalytic activity">
    <reaction evidence="6">
        <text>D-glucose 6-phosphate + NADP(+) = 6-phospho-D-glucono-1,5-lactone + NADPH + H(+)</text>
        <dbReference type="Rhea" id="RHEA:15841"/>
        <dbReference type="ChEBI" id="CHEBI:15378"/>
        <dbReference type="ChEBI" id="CHEBI:57783"/>
        <dbReference type="ChEBI" id="CHEBI:57955"/>
        <dbReference type="ChEBI" id="CHEBI:58349"/>
        <dbReference type="ChEBI" id="CHEBI:61548"/>
        <dbReference type="EC" id="1.1.1.49"/>
    </reaction>
</comment>
<name>A0A078KDQ3_9GAMM</name>
<dbReference type="PIRSF" id="PIRSF000110">
    <property type="entry name" value="G6PD"/>
    <property type="match status" value="1"/>
</dbReference>
<dbReference type="GO" id="GO:0050661">
    <property type="term" value="F:NADP binding"/>
    <property type="evidence" value="ECO:0007669"/>
    <property type="project" value="UniProtKB-UniRule"/>
</dbReference>
<evidence type="ECO:0000259" key="7">
    <source>
        <dbReference type="Pfam" id="PF00479"/>
    </source>
</evidence>
<keyword evidence="3 6" id="KW-0521">NADP</keyword>
<dbReference type="UniPathway" id="UPA00115">
    <property type="reaction ID" value="UER00408"/>
</dbReference>
<feature type="binding site" evidence="6">
    <location>
        <position position="343"/>
    </location>
    <ligand>
        <name>substrate</name>
    </ligand>
</feature>
<protein>
    <recommendedName>
        <fullName evidence="6">Glucose-6-phosphate 1-dehydrogenase</fullName>
        <shortName evidence="6">G6PD</shortName>
        <ecNumber evidence="6">1.1.1.49</ecNumber>
    </recommendedName>
</protein>
<dbReference type="OrthoDB" id="9802739at2"/>
<dbReference type="STRING" id="1495769.CEM_061"/>
<dbReference type="EC" id="1.1.1.49" evidence="6"/>
<dbReference type="Gene3D" id="3.30.360.10">
    <property type="entry name" value="Dihydrodipicolinate Reductase, domain 2"/>
    <property type="match status" value="1"/>
</dbReference>
<feature type="binding site" evidence="6">
    <location>
        <position position="180"/>
    </location>
    <ligand>
        <name>substrate</name>
    </ligand>
</feature>
<evidence type="ECO:0000256" key="1">
    <source>
        <dbReference type="ARBA" id="ARBA00004937"/>
    </source>
</evidence>
<evidence type="ECO:0000256" key="3">
    <source>
        <dbReference type="ARBA" id="ARBA00022857"/>
    </source>
</evidence>
<keyword evidence="4 6" id="KW-0560">Oxidoreductase</keyword>
<dbReference type="PANTHER" id="PTHR23429">
    <property type="entry name" value="GLUCOSE-6-PHOSPHATE 1-DEHYDROGENASE G6PD"/>
    <property type="match status" value="1"/>
</dbReference>
<dbReference type="GO" id="GO:0009051">
    <property type="term" value="P:pentose-phosphate shunt, oxidative branch"/>
    <property type="evidence" value="ECO:0007669"/>
    <property type="project" value="TreeGrafter"/>
</dbReference>
<feature type="binding site" evidence="6">
    <location>
        <position position="146"/>
    </location>
    <ligand>
        <name>NADP(+)</name>
        <dbReference type="ChEBI" id="CHEBI:58349"/>
    </ligand>
</feature>